<evidence type="ECO:0000313" key="1">
    <source>
        <dbReference type="EMBL" id="KAH6946778.1"/>
    </source>
</evidence>
<comment type="caution">
    <text evidence="1">The sequence shown here is derived from an EMBL/GenBank/DDBJ whole genome shotgun (WGS) entry which is preliminary data.</text>
</comment>
<organism evidence="1 2">
    <name type="scientific">Hyalomma asiaticum</name>
    <name type="common">Tick</name>
    <dbReference type="NCBI Taxonomy" id="266040"/>
    <lineage>
        <taxon>Eukaryota</taxon>
        <taxon>Metazoa</taxon>
        <taxon>Ecdysozoa</taxon>
        <taxon>Arthropoda</taxon>
        <taxon>Chelicerata</taxon>
        <taxon>Arachnida</taxon>
        <taxon>Acari</taxon>
        <taxon>Parasitiformes</taxon>
        <taxon>Ixodida</taxon>
        <taxon>Ixodoidea</taxon>
        <taxon>Ixodidae</taxon>
        <taxon>Hyalomminae</taxon>
        <taxon>Hyalomma</taxon>
    </lineage>
</organism>
<keyword evidence="2" id="KW-1185">Reference proteome</keyword>
<sequence length="122" mass="13900">MFDLVQSSCSVEWLLRHPCHLRRRDTAINYKTLMMTKKAAIIRQVESSRPQCEVAQEFSSSKETVFNYLKNKGKILEAVEEVSAGKQKNFCDGSPPKLEEALNMWLNATVAKRIPLSGDLLR</sequence>
<evidence type="ECO:0000313" key="2">
    <source>
        <dbReference type="Proteomes" id="UP000821845"/>
    </source>
</evidence>
<protein>
    <submittedName>
        <fullName evidence="1">Uncharacterized protein</fullName>
    </submittedName>
</protein>
<dbReference type="Proteomes" id="UP000821845">
    <property type="component" value="Chromosome 1"/>
</dbReference>
<gene>
    <name evidence="1" type="ORF">HPB50_015300</name>
</gene>
<accession>A0ACB7TIJ4</accession>
<proteinExistence type="predicted"/>
<name>A0ACB7TIJ4_HYAAI</name>
<reference evidence="1" key="1">
    <citation type="submission" date="2020-05" db="EMBL/GenBank/DDBJ databases">
        <title>Large-scale comparative analyses of tick genomes elucidate their genetic diversity and vector capacities.</title>
        <authorList>
            <person name="Jia N."/>
            <person name="Wang J."/>
            <person name="Shi W."/>
            <person name="Du L."/>
            <person name="Sun Y."/>
            <person name="Zhan W."/>
            <person name="Jiang J."/>
            <person name="Wang Q."/>
            <person name="Zhang B."/>
            <person name="Ji P."/>
            <person name="Sakyi L.B."/>
            <person name="Cui X."/>
            <person name="Yuan T."/>
            <person name="Jiang B."/>
            <person name="Yang W."/>
            <person name="Lam T.T.-Y."/>
            <person name="Chang Q."/>
            <person name="Ding S."/>
            <person name="Wang X."/>
            <person name="Zhu J."/>
            <person name="Ruan X."/>
            <person name="Zhao L."/>
            <person name="Wei J."/>
            <person name="Que T."/>
            <person name="Du C."/>
            <person name="Cheng J."/>
            <person name="Dai P."/>
            <person name="Han X."/>
            <person name="Huang E."/>
            <person name="Gao Y."/>
            <person name="Liu J."/>
            <person name="Shao H."/>
            <person name="Ye R."/>
            <person name="Li L."/>
            <person name="Wei W."/>
            <person name="Wang X."/>
            <person name="Wang C."/>
            <person name="Yang T."/>
            <person name="Huo Q."/>
            <person name="Li W."/>
            <person name="Guo W."/>
            <person name="Chen H."/>
            <person name="Zhou L."/>
            <person name="Ni X."/>
            <person name="Tian J."/>
            <person name="Zhou Y."/>
            <person name="Sheng Y."/>
            <person name="Liu T."/>
            <person name="Pan Y."/>
            <person name="Xia L."/>
            <person name="Li J."/>
            <person name="Zhao F."/>
            <person name="Cao W."/>
        </authorList>
    </citation>
    <scope>NUCLEOTIDE SEQUENCE</scope>
    <source>
        <strain evidence="1">Hyas-2018</strain>
    </source>
</reference>
<dbReference type="EMBL" id="CM023481">
    <property type="protein sequence ID" value="KAH6946778.1"/>
    <property type="molecule type" value="Genomic_DNA"/>
</dbReference>